<dbReference type="GO" id="GO:0009307">
    <property type="term" value="P:DNA restriction-modification system"/>
    <property type="evidence" value="ECO:0007669"/>
    <property type="project" value="UniProtKB-KW"/>
</dbReference>
<evidence type="ECO:0000256" key="1">
    <source>
        <dbReference type="ARBA" id="ARBA00022747"/>
    </source>
</evidence>
<dbReference type="AlphaFoldDB" id="A0A9W5F6W4"/>
<keyword evidence="3" id="KW-1185">Reference proteome</keyword>
<accession>A0A9W5F6W4</accession>
<dbReference type="EMBL" id="FBVY01000037">
    <property type="protein sequence ID" value="CUX00163.1"/>
    <property type="molecule type" value="Genomic_DNA"/>
</dbReference>
<dbReference type="PANTHER" id="PTHR30195:SF15">
    <property type="entry name" value="TYPE I RESTRICTION ENZYME HINDI ENDONUCLEASE SUBUNIT"/>
    <property type="match status" value="1"/>
</dbReference>
<sequence>MQAIARVNRVFKEKPGGLLVDYIDIATNLKKAPAQYSQSDQDKTGIDEEETVAVLLEKYEIVRGMFTGHD</sequence>
<name>A0A9W5F6W4_9HYPH</name>
<proteinExistence type="predicted"/>
<dbReference type="Proteomes" id="UP000191933">
    <property type="component" value="Unassembled WGS sequence"/>
</dbReference>
<organism evidence="2 3">
    <name type="scientific">Agrobacterium genomosp. 2 str. CFBP 5494</name>
    <dbReference type="NCBI Taxonomy" id="1183436"/>
    <lineage>
        <taxon>Bacteria</taxon>
        <taxon>Pseudomonadati</taxon>
        <taxon>Pseudomonadota</taxon>
        <taxon>Alphaproteobacteria</taxon>
        <taxon>Hyphomicrobiales</taxon>
        <taxon>Rhizobiaceae</taxon>
        <taxon>Rhizobium/Agrobacterium group</taxon>
        <taxon>Agrobacterium</taxon>
        <taxon>Agrobacterium tumefaciens complex</taxon>
    </lineage>
</organism>
<dbReference type="RefSeq" id="WP_234797419.1">
    <property type="nucleotide sequence ID" value="NZ_LT009719.1"/>
</dbReference>
<evidence type="ECO:0000313" key="2">
    <source>
        <dbReference type="EMBL" id="CUX00163.1"/>
    </source>
</evidence>
<comment type="caution">
    <text evidence="2">The sequence shown here is derived from an EMBL/GenBank/DDBJ whole genome shotgun (WGS) entry which is preliminary data.</text>
</comment>
<protein>
    <submittedName>
        <fullName evidence="2">Uncharacterized protein</fullName>
    </submittedName>
</protein>
<dbReference type="PANTHER" id="PTHR30195">
    <property type="entry name" value="TYPE I SITE-SPECIFIC DEOXYRIBONUCLEASE PROTEIN SUBUNIT M AND R"/>
    <property type="match status" value="1"/>
</dbReference>
<gene>
    <name evidence="2" type="ORF">AGR2A_Lc80138</name>
</gene>
<dbReference type="InterPro" id="IPR027417">
    <property type="entry name" value="P-loop_NTPase"/>
</dbReference>
<dbReference type="InterPro" id="IPR051268">
    <property type="entry name" value="Type-I_R_enzyme_R_subunit"/>
</dbReference>
<evidence type="ECO:0000313" key="3">
    <source>
        <dbReference type="Proteomes" id="UP000191933"/>
    </source>
</evidence>
<dbReference type="Gene3D" id="3.40.50.300">
    <property type="entry name" value="P-loop containing nucleotide triphosphate hydrolases"/>
    <property type="match status" value="1"/>
</dbReference>
<reference evidence="2 3" key="1">
    <citation type="submission" date="2016-01" db="EMBL/GenBank/DDBJ databases">
        <authorList>
            <person name="Regsiter A."/>
            <person name="william w."/>
        </authorList>
    </citation>
    <scope>NUCLEOTIDE SEQUENCE [LARGE SCALE GENOMIC DNA]</scope>
    <source>
        <strain evidence="2 3">CFBP 5494</strain>
    </source>
</reference>
<keyword evidence="1" id="KW-0680">Restriction system</keyword>